<keyword evidence="2" id="KW-1185">Reference proteome</keyword>
<evidence type="ECO:0000313" key="1">
    <source>
        <dbReference type="EnsemblMetazoa" id="PPA38361.1"/>
    </source>
</evidence>
<organism evidence="1 2">
    <name type="scientific">Pristionchus pacificus</name>
    <name type="common">Parasitic nematode worm</name>
    <dbReference type="NCBI Taxonomy" id="54126"/>
    <lineage>
        <taxon>Eukaryota</taxon>
        <taxon>Metazoa</taxon>
        <taxon>Ecdysozoa</taxon>
        <taxon>Nematoda</taxon>
        <taxon>Chromadorea</taxon>
        <taxon>Rhabditida</taxon>
        <taxon>Rhabditina</taxon>
        <taxon>Diplogasteromorpha</taxon>
        <taxon>Diplogasteroidea</taxon>
        <taxon>Neodiplogasteridae</taxon>
        <taxon>Pristionchus</taxon>
    </lineage>
</organism>
<dbReference type="AlphaFoldDB" id="A0A2A6CFG6"/>
<accession>A0A8R1YYA5</accession>
<dbReference type="EnsemblMetazoa" id="PPA38361.1">
    <property type="protein sequence ID" value="PPA38361.1"/>
    <property type="gene ID" value="WBGene00276730"/>
</dbReference>
<reference evidence="1" key="2">
    <citation type="submission" date="2022-06" db="UniProtKB">
        <authorList>
            <consortium name="EnsemblMetazoa"/>
        </authorList>
    </citation>
    <scope>IDENTIFICATION</scope>
    <source>
        <strain evidence="1">PS312</strain>
    </source>
</reference>
<dbReference type="Proteomes" id="UP000005239">
    <property type="component" value="Unassembled WGS sequence"/>
</dbReference>
<name>A0A2A6CFG6_PRIPA</name>
<proteinExistence type="predicted"/>
<reference evidence="2" key="1">
    <citation type="journal article" date="2008" name="Nat. Genet.">
        <title>The Pristionchus pacificus genome provides a unique perspective on nematode lifestyle and parasitism.</title>
        <authorList>
            <person name="Dieterich C."/>
            <person name="Clifton S.W."/>
            <person name="Schuster L.N."/>
            <person name="Chinwalla A."/>
            <person name="Delehaunty K."/>
            <person name="Dinkelacker I."/>
            <person name="Fulton L."/>
            <person name="Fulton R."/>
            <person name="Godfrey J."/>
            <person name="Minx P."/>
            <person name="Mitreva M."/>
            <person name="Roeseler W."/>
            <person name="Tian H."/>
            <person name="Witte H."/>
            <person name="Yang S.P."/>
            <person name="Wilson R.K."/>
            <person name="Sommer R.J."/>
        </authorList>
    </citation>
    <scope>NUCLEOTIDE SEQUENCE [LARGE SCALE GENOMIC DNA]</scope>
    <source>
        <strain evidence="2">PS312</strain>
    </source>
</reference>
<protein>
    <submittedName>
        <fullName evidence="1">Uncharacterized protein</fullName>
    </submittedName>
</protein>
<evidence type="ECO:0000313" key="2">
    <source>
        <dbReference type="Proteomes" id="UP000005239"/>
    </source>
</evidence>
<gene>
    <name evidence="1" type="primary">WBGene00276730</name>
</gene>
<sequence>MDTGNMYPTNILGCQQMNEIERALLWRLFFSELFACQFELGTQPLTFENLLNNEKGDRIMRSLNEWEKSCKKFILNGYSIGKFENINGRYLSSVTEEVKRLYPWWIKEYKEHDDLIDSIADEYDLTD</sequence>
<accession>A0A2A6CFG6</accession>